<dbReference type="PANTHER" id="PTHR12526">
    <property type="entry name" value="GLYCOSYLTRANSFERASE"/>
    <property type="match status" value="1"/>
</dbReference>
<organism evidence="3 4">
    <name type="scientific">Roseospirillum parvum</name>
    <dbReference type="NCBI Taxonomy" id="83401"/>
    <lineage>
        <taxon>Bacteria</taxon>
        <taxon>Pseudomonadati</taxon>
        <taxon>Pseudomonadota</taxon>
        <taxon>Alphaproteobacteria</taxon>
        <taxon>Rhodospirillales</taxon>
        <taxon>Rhodospirillaceae</taxon>
        <taxon>Roseospirillum</taxon>
    </lineage>
</organism>
<keyword evidence="2 3" id="KW-0808">Transferase</keyword>
<dbReference type="PANTHER" id="PTHR12526:SF510">
    <property type="entry name" value="D-INOSITOL 3-PHOSPHATE GLYCOSYLTRANSFERASE"/>
    <property type="match status" value="1"/>
</dbReference>
<keyword evidence="4" id="KW-1185">Reference proteome</keyword>
<evidence type="ECO:0000313" key="4">
    <source>
        <dbReference type="Proteomes" id="UP000217076"/>
    </source>
</evidence>
<evidence type="ECO:0000256" key="1">
    <source>
        <dbReference type="ARBA" id="ARBA00022676"/>
    </source>
</evidence>
<dbReference type="Gene3D" id="3.40.50.2000">
    <property type="entry name" value="Glycogen Phosphorylase B"/>
    <property type="match status" value="1"/>
</dbReference>
<evidence type="ECO:0000256" key="2">
    <source>
        <dbReference type="ARBA" id="ARBA00022679"/>
    </source>
</evidence>
<evidence type="ECO:0000313" key="3">
    <source>
        <dbReference type="EMBL" id="SDG41402.1"/>
    </source>
</evidence>
<dbReference type="GO" id="GO:0016757">
    <property type="term" value="F:glycosyltransferase activity"/>
    <property type="evidence" value="ECO:0007669"/>
    <property type="project" value="UniProtKB-KW"/>
</dbReference>
<accession>A0A1G7U1C3</accession>
<dbReference type="STRING" id="83401.SAMN05421742_101174"/>
<keyword evidence="1" id="KW-0328">Glycosyltransferase</keyword>
<proteinExistence type="predicted"/>
<sequence length="347" mass="37202">MAHIVLADDGIEFDGTTPERGPLGGAESAVIALLEALAARGHVVQGFTRCAVAVAHKGVDWRPLGEGLPDSADLYIANRADHLIGALPGARRTVFWIHNPATYLLKLRYLWPLLRHRPPIVFIGDYHARTCPGWVPSGGRHVIPYGLTETFHGRAEADTPPPPRAVFTSNPLRGLDWLLDLWAGDIRPRAPEAELHLFCGPAVYGSHGGRHGAAMQAMLDQARATPGVVLREPLPKAALAEELLKARVLLYRGDLNETFCAAVAEAQALGVPAVVTPLGSMPERVRDGATGVVAQTDSAFAQAAVDLLTNQTTWWPMHRAALAAGAGLTWDRAASAFESLIPIKETP</sequence>
<dbReference type="Pfam" id="PF13692">
    <property type="entry name" value="Glyco_trans_1_4"/>
    <property type="match status" value="1"/>
</dbReference>
<dbReference type="Proteomes" id="UP000217076">
    <property type="component" value="Unassembled WGS sequence"/>
</dbReference>
<gene>
    <name evidence="3" type="ORF">SAMN05421742_101174</name>
</gene>
<dbReference type="EMBL" id="FNCV01000001">
    <property type="protein sequence ID" value="SDG41402.1"/>
    <property type="molecule type" value="Genomic_DNA"/>
</dbReference>
<reference evidence="4" key="1">
    <citation type="submission" date="2016-10" db="EMBL/GenBank/DDBJ databases">
        <authorList>
            <person name="Varghese N."/>
            <person name="Submissions S."/>
        </authorList>
    </citation>
    <scope>NUCLEOTIDE SEQUENCE [LARGE SCALE GENOMIC DNA]</scope>
    <source>
        <strain evidence="4">930I</strain>
    </source>
</reference>
<dbReference type="OrthoDB" id="5490598at2"/>
<dbReference type="AlphaFoldDB" id="A0A1G7U1C3"/>
<dbReference type="SUPFAM" id="SSF53756">
    <property type="entry name" value="UDP-Glycosyltransferase/glycogen phosphorylase"/>
    <property type="match status" value="1"/>
</dbReference>
<name>A0A1G7U1C3_9PROT</name>
<protein>
    <submittedName>
        <fullName evidence="3">Glycosyltransferase involved in cell wall bisynthesis</fullName>
    </submittedName>
</protein>
<dbReference type="RefSeq" id="WP_092614046.1">
    <property type="nucleotide sequence ID" value="NZ_FNCV01000001.1"/>
</dbReference>